<evidence type="ECO:0000313" key="7">
    <source>
        <dbReference type="Proteomes" id="UP000266915"/>
    </source>
</evidence>
<evidence type="ECO:0000256" key="5">
    <source>
        <dbReference type="SAM" id="Phobius"/>
    </source>
</evidence>
<comment type="caution">
    <text evidence="6">The sequence shown here is derived from an EMBL/GenBank/DDBJ whole genome shotgun (WGS) entry which is preliminary data.</text>
</comment>
<dbReference type="InterPro" id="IPR044878">
    <property type="entry name" value="UbiA_sf"/>
</dbReference>
<evidence type="ECO:0000313" key="6">
    <source>
        <dbReference type="EMBL" id="ROR81599.1"/>
    </source>
</evidence>
<evidence type="ECO:0000256" key="3">
    <source>
        <dbReference type="ARBA" id="ARBA00022989"/>
    </source>
</evidence>
<comment type="subcellular location">
    <subcellularLocation>
        <location evidence="1">Membrane</location>
        <topology evidence="1">Multi-pass membrane protein</topology>
    </subcellularLocation>
</comment>
<feature type="transmembrane region" description="Helical" evidence="5">
    <location>
        <begin position="256"/>
        <end position="275"/>
    </location>
</feature>
<feature type="transmembrane region" description="Helical" evidence="5">
    <location>
        <begin position="36"/>
        <end position="56"/>
    </location>
</feature>
<feature type="transmembrane region" description="Helical" evidence="5">
    <location>
        <begin position="12"/>
        <end position="30"/>
    </location>
</feature>
<dbReference type="CDD" id="cd13956">
    <property type="entry name" value="PT_UbiA"/>
    <property type="match status" value="1"/>
</dbReference>
<proteinExistence type="predicted"/>
<name>A0A3N2C292_9MICO</name>
<dbReference type="Gene3D" id="1.10.357.140">
    <property type="entry name" value="UbiA prenyltransferase"/>
    <property type="match status" value="1"/>
</dbReference>
<evidence type="ECO:0000256" key="4">
    <source>
        <dbReference type="ARBA" id="ARBA00023136"/>
    </source>
</evidence>
<evidence type="ECO:0000256" key="2">
    <source>
        <dbReference type="ARBA" id="ARBA00022692"/>
    </source>
</evidence>
<feature type="transmembrane region" description="Helical" evidence="5">
    <location>
        <begin position="99"/>
        <end position="117"/>
    </location>
</feature>
<accession>A0A3N2C292</accession>
<sequence>MVRRLFASSHPGPTVAVTVLAVVLGSTVGLPPLRTALLGVVVFVGQLSIGWSNDWLDARRDRRSGRQDKPIARGDLSVSTVRAAALLAGAASIPLSASLGWASAASHLLFLVCGWAYNLGLKATAWSVVPFIVGFGALPAVVTFAAVPPIVPAAWTLAVGGLFGVAIHFTNALPDLEDDLRTGVRGLPHRLGARTAGWTAFVALGVSGVVAVLGQSGIFVGRPIAPPIVGVLGTVGVLALVVWGLVLVGTRAPDRLLFRLIIGAALLVTVVLAVAGTNLGAAQVG</sequence>
<keyword evidence="2 5" id="KW-0812">Transmembrane</keyword>
<dbReference type="Proteomes" id="UP000266915">
    <property type="component" value="Unassembled WGS sequence"/>
</dbReference>
<feature type="transmembrane region" description="Helical" evidence="5">
    <location>
        <begin position="153"/>
        <end position="174"/>
    </location>
</feature>
<feature type="transmembrane region" description="Helical" evidence="5">
    <location>
        <begin position="76"/>
        <end position="93"/>
    </location>
</feature>
<feature type="transmembrane region" description="Helical" evidence="5">
    <location>
        <begin position="195"/>
        <end position="218"/>
    </location>
</feature>
<gene>
    <name evidence="6" type="ORF">EDD42_1666</name>
</gene>
<dbReference type="AlphaFoldDB" id="A0A3N2C292"/>
<dbReference type="Gene3D" id="1.20.120.1780">
    <property type="entry name" value="UbiA prenyltransferase"/>
    <property type="match status" value="1"/>
</dbReference>
<dbReference type="RefSeq" id="WP_085511051.1">
    <property type="nucleotide sequence ID" value="NZ_FXAP01000001.1"/>
</dbReference>
<feature type="transmembrane region" description="Helical" evidence="5">
    <location>
        <begin position="124"/>
        <end position="147"/>
    </location>
</feature>
<dbReference type="Pfam" id="PF01040">
    <property type="entry name" value="UbiA"/>
    <property type="match status" value="1"/>
</dbReference>
<keyword evidence="6" id="KW-0808">Transferase</keyword>
<feature type="transmembrane region" description="Helical" evidence="5">
    <location>
        <begin position="224"/>
        <end position="249"/>
    </location>
</feature>
<keyword evidence="4 5" id="KW-0472">Membrane</keyword>
<keyword evidence="7" id="KW-1185">Reference proteome</keyword>
<dbReference type="InterPro" id="IPR000537">
    <property type="entry name" value="UbiA_prenyltransferase"/>
</dbReference>
<dbReference type="EMBL" id="RKHL01000001">
    <property type="protein sequence ID" value="ROR81599.1"/>
    <property type="molecule type" value="Genomic_DNA"/>
</dbReference>
<keyword evidence="3 5" id="KW-1133">Transmembrane helix</keyword>
<protein>
    <submittedName>
        <fullName evidence="6">4-hydroxybenzoate polyprenyltransferase</fullName>
    </submittedName>
</protein>
<reference evidence="6 7" key="1">
    <citation type="submission" date="2018-11" db="EMBL/GenBank/DDBJ databases">
        <title>Sequencing the genomes of 1000 actinobacteria strains.</title>
        <authorList>
            <person name="Klenk H.-P."/>
        </authorList>
    </citation>
    <scope>NUCLEOTIDE SEQUENCE [LARGE SCALE GENOMIC DNA]</scope>
    <source>
        <strain evidence="6 7">DSM 14012</strain>
    </source>
</reference>
<organism evidence="6 7">
    <name type="scientific">Plantibacter flavus</name>
    <dbReference type="NCBI Taxonomy" id="150123"/>
    <lineage>
        <taxon>Bacteria</taxon>
        <taxon>Bacillati</taxon>
        <taxon>Actinomycetota</taxon>
        <taxon>Actinomycetes</taxon>
        <taxon>Micrococcales</taxon>
        <taxon>Microbacteriaceae</taxon>
        <taxon>Plantibacter</taxon>
    </lineage>
</organism>
<dbReference type="GO" id="GO:0016020">
    <property type="term" value="C:membrane"/>
    <property type="evidence" value="ECO:0007669"/>
    <property type="project" value="UniProtKB-SubCell"/>
</dbReference>
<evidence type="ECO:0000256" key="1">
    <source>
        <dbReference type="ARBA" id="ARBA00004141"/>
    </source>
</evidence>
<dbReference type="GO" id="GO:0016765">
    <property type="term" value="F:transferase activity, transferring alkyl or aryl (other than methyl) groups"/>
    <property type="evidence" value="ECO:0007669"/>
    <property type="project" value="InterPro"/>
</dbReference>